<feature type="region of interest" description="Disordered" evidence="1">
    <location>
        <begin position="398"/>
        <end position="429"/>
    </location>
</feature>
<accession>A0ABY6QTT9</accession>
<name>A0ABY6QTT9_9ACTN</name>
<feature type="compositionally biased region" description="Polar residues" evidence="1">
    <location>
        <begin position="415"/>
        <end position="429"/>
    </location>
</feature>
<feature type="compositionally biased region" description="Basic and acidic residues" evidence="1">
    <location>
        <begin position="465"/>
        <end position="496"/>
    </location>
</feature>
<organism evidence="3 4">
    <name type="scientific">Streptomyces tanashiensis</name>
    <dbReference type="NCBI Taxonomy" id="67367"/>
    <lineage>
        <taxon>Bacteria</taxon>
        <taxon>Bacillati</taxon>
        <taxon>Actinomycetota</taxon>
        <taxon>Actinomycetes</taxon>
        <taxon>Kitasatosporales</taxon>
        <taxon>Streptomycetaceae</taxon>
        <taxon>Streptomyces</taxon>
    </lineage>
</organism>
<keyword evidence="3" id="KW-0378">Hydrolase</keyword>
<reference evidence="3" key="1">
    <citation type="submission" date="2021-09" db="EMBL/GenBank/DDBJ databases">
        <title>Complete genome sequence and metabolic characterization of Streptomyces tanashiensis DSM 731 the producer of antibacterial Kalafungin and diverse secondary metabolites.</title>
        <authorList>
            <person name="Abbasi M.N."/>
            <person name="Anwar M.N."/>
            <person name="Alam K."/>
            <person name="Shoaib M."/>
            <person name="Lin Z."/>
            <person name="Hayat M."/>
            <person name="Ali M.I."/>
            <person name="Malik H.M.T."/>
            <person name="Ahmed I."/>
            <person name="Li A."/>
            <person name="Hailong Wang H."/>
            <person name="Zhang Y."/>
        </authorList>
    </citation>
    <scope>NUCLEOTIDE SEQUENCE</scope>
    <source>
        <strain evidence="3">Kala</strain>
    </source>
</reference>
<dbReference type="PANTHER" id="PTHR41775:SF1">
    <property type="entry name" value="PEPTIDASE M6-LIKE DOMAIN-CONTAINING PROTEIN"/>
    <property type="match status" value="1"/>
</dbReference>
<sequence>MAEHVATSSSSSFCAVAPSPELRRRMLDELDQLRDGPGELTNLLGFTSTPTPLGFDDGTIFPPEAFPPGTPRATISAAAADRAPLRGTIRVVVVLVDFADAPMTKSSADLDTLFFSLGAMPHGSVREYYREVTNGLVDLVGEVHGPFRMPETMDFYAAGNFGIARPSGPFRSPEMARSAVEAVDPDVNFAPFDNDGNGFVDAFIVVHAGPAADRTGLPSHIWSHKSTLPAVHQSDGVNVFGYLTISEEARIGVCAHELGHLLFGFPDLYDTDDSSEGVGSWCLMGSGSWGGDGDIPTHPSAWCKVNQGWATTKIVTTSGTESFPDVKTSQTVHRLWKDGAGGSEYFLLENRQRTGYDVSLPGDGLLIWHIDETQPNNRDENHYKVGLVQADNRRSLELNQNRGDDGDPYPGSSGNTSFTAAGSPDSTSFAGAGSCVSVTRISPSAATMTASVGVSCGKDPVKETKETKEAFKEGKDRKDLRDGKPPRKEIKDDFDHPPSVTSRSVGGEADPTVAAILDLQTRLAALEREMGGADPTEPFIGGELRPDLEGGPRYGPGTDALRDAVEAGDAQAKRAYDGLPQP</sequence>
<dbReference type="GO" id="GO:0008237">
    <property type="term" value="F:metallopeptidase activity"/>
    <property type="evidence" value="ECO:0007669"/>
    <property type="project" value="UniProtKB-KW"/>
</dbReference>
<evidence type="ECO:0000313" key="4">
    <source>
        <dbReference type="Proteomes" id="UP001164506"/>
    </source>
</evidence>
<keyword evidence="3" id="KW-0645">Protease</keyword>
<evidence type="ECO:0000313" key="3">
    <source>
        <dbReference type="EMBL" id="UZX20112.1"/>
    </source>
</evidence>
<keyword evidence="3" id="KW-0482">Metalloprotease</keyword>
<evidence type="ECO:0000259" key="2">
    <source>
        <dbReference type="Pfam" id="PF05547"/>
    </source>
</evidence>
<dbReference type="EMBL" id="CP084204">
    <property type="protein sequence ID" value="UZX20112.1"/>
    <property type="molecule type" value="Genomic_DNA"/>
</dbReference>
<dbReference type="SUPFAM" id="SSF55486">
    <property type="entry name" value="Metalloproteases ('zincins'), catalytic domain"/>
    <property type="match status" value="1"/>
</dbReference>
<dbReference type="Pfam" id="PF05547">
    <property type="entry name" value="Peptidase_M6"/>
    <property type="match status" value="1"/>
</dbReference>
<gene>
    <name evidence="3" type="ORF">LDH80_04990</name>
</gene>
<keyword evidence="4" id="KW-1185">Reference proteome</keyword>
<dbReference type="Proteomes" id="UP001164506">
    <property type="component" value="Chromosome"/>
</dbReference>
<dbReference type="PANTHER" id="PTHR41775">
    <property type="entry name" value="SECRETED PROTEIN-RELATED"/>
    <property type="match status" value="1"/>
</dbReference>
<proteinExistence type="predicted"/>
<evidence type="ECO:0000256" key="1">
    <source>
        <dbReference type="SAM" id="MobiDB-lite"/>
    </source>
</evidence>
<feature type="domain" description="Peptidase M6-like" evidence="2">
    <location>
        <begin position="124"/>
        <end position="312"/>
    </location>
</feature>
<protein>
    <submittedName>
        <fullName evidence="3">M6 family metalloprotease domain-containing protein</fullName>
    </submittedName>
</protein>
<dbReference type="GeneID" id="95598776"/>
<dbReference type="NCBIfam" id="TIGR03296">
    <property type="entry name" value="M6dom_TIGR03296"/>
    <property type="match status" value="1"/>
</dbReference>
<feature type="region of interest" description="Disordered" evidence="1">
    <location>
        <begin position="465"/>
        <end position="508"/>
    </location>
</feature>
<dbReference type="RefSeq" id="WP_267258202.1">
    <property type="nucleotide sequence ID" value="NZ_CP084204.1"/>
</dbReference>
<dbReference type="InterPro" id="IPR008757">
    <property type="entry name" value="Peptidase_M6-like_domain"/>
</dbReference>
<feature type="region of interest" description="Disordered" evidence="1">
    <location>
        <begin position="529"/>
        <end position="560"/>
    </location>
</feature>